<evidence type="ECO:0000256" key="2">
    <source>
        <dbReference type="ARBA" id="ARBA00022679"/>
    </source>
</evidence>
<dbReference type="RefSeq" id="WP_014681720.1">
    <property type="nucleotide sequence ID" value="NC_017770.1"/>
</dbReference>
<dbReference type="NCBIfam" id="TIGR00125">
    <property type="entry name" value="cyt_tran_rel"/>
    <property type="match status" value="1"/>
</dbReference>
<keyword evidence="5" id="KW-0067">ATP-binding</keyword>
<name>H8KXG8_SOLCM</name>
<accession>H8KXG8</accession>
<dbReference type="PANTHER" id="PTHR43793">
    <property type="entry name" value="FAD SYNTHASE"/>
    <property type="match status" value="1"/>
</dbReference>
<dbReference type="KEGG" id="scn:Solca_3492"/>
<protein>
    <recommendedName>
        <fullName evidence="1">D-glycero-beta-D-manno-heptose 1-phosphate adenylyltransferase</fullName>
        <ecNumber evidence="1">2.7.7.70</ecNumber>
    </recommendedName>
</protein>
<evidence type="ECO:0000256" key="1">
    <source>
        <dbReference type="ARBA" id="ARBA00012519"/>
    </source>
</evidence>
<dbReference type="Gene3D" id="3.40.50.620">
    <property type="entry name" value="HUPs"/>
    <property type="match status" value="1"/>
</dbReference>
<dbReference type="SUPFAM" id="SSF52374">
    <property type="entry name" value="Nucleotidylyl transferase"/>
    <property type="match status" value="1"/>
</dbReference>
<comment type="catalytic activity">
    <reaction evidence="7">
        <text>D-glycero-beta-D-manno-heptose 1-phosphate + ATP + H(+) = ADP-D-glycero-beta-D-manno-heptose + diphosphate</text>
        <dbReference type="Rhea" id="RHEA:27465"/>
        <dbReference type="ChEBI" id="CHEBI:15378"/>
        <dbReference type="ChEBI" id="CHEBI:30616"/>
        <dbReference type="ChEBI" id="CHEBI:33019"/>
        <dbReference type="ChEBI" id="CHEBI:59967"/>
        <dbReference type="ChEBI" id="CHEBI:61593"/>
        <dbReference type="EC" id="2.7.7.70"/>
    </reaction>
</comment>
<dbReference type="eggNOG" id="COG0615">
    <property type="taxonomic scope" value="Bacteria"/>
</dbReference>
<dbReference type="NCBIfam" id="TIGR02199">
    <property type="entry name" value="rfaE_dom_II"/>
    <property type="match status" value="1"/>
</dbReference>
<dbReference type="STRING" id="929556.Solca_3492"/>
<dbReference type="InterPro" id="IPR004821">
    <property type="entry name" value="Cyt_trans-like"/>
</dbReference>
<dbReference type="PANTHER" id="PTHR43793:SF2">
    <property type="entry name" value="BIFUNCTIONAL PROTEIN HLDE"/>
    <property type="match status" value="1"/>
</dbReference>
<evidence type="ECO:0000256" key="3">
    <source>
        <dbReference type="ARBA" id="ARBA00022695"/>
    </source>
</evidence>
<evidence type="ECO:0000256" key="6">
    <source>
        <dbReference type="ARBA" id="ARBA00023277"/>
    </source>
</evidence>
<evidence type="ECO:0000259" key="8">
    <source>
        <dbReference type="Pfam" id="PF01467"/>
    </source>
</evidence>
<dbReference type="GO" id="GO:0016779">
    <property type="term" value="F:nucleotidyltransferase activity"/>
    <property type="evidence" value="ECO:0007669"/>
    <property type="project" value="UniProtKB-KW"/>
</dbReference>
<dbReference type="OrthoDB" id="9795543at2"/>
<dbReference type="Proteomes" id="UP000007590">
    <property type="component" value="Chromosome"/>
</dbReference>
<dbReference type="GO" id="GO:0005975">
    <property type="term" value="P:carbohydrate metabolic process"/>
    <property type="evidence" value="ECO:0007669"/>
    <property type="project" value="InterPro"/>
</dbReference>
<dbReference type="HOGENOM" id="CLU_034585_2_0_10"/>
<keyword evidence="2 9" id="KW-0808">Transferase</keyword>
<keyword evidence="10" id="KW-1185">Reference proteome</keyword>
<feature type="domain" description="Cytidyltransferase-like" evidence="8">
    <location>
        <begin position="33"/>
        <end position="128"/>
    </location>
</feature>
<keyword evidence="6" id="KW-0119">Carbohydrate metabolism</keyword>
<gene>
    <name evidence="9" type="ordered locus">Solca_3492</name>
</gene>
<keyword evidence="4" id="KW-0547">Nucleotide-binding</keyword>
<evidence type="ECO:0000313" key="9">
    <source>
        <dbReference type="EMBL" id="AFD08497.1"/>
    </source>
</evidence>
<dbReference type="AlphaFoldDB" id="H8KXG8"/>
<dbReference type="InterPro" id="IPR011914">
    <property type="entry name" value="RfaE_dom_II"/>
</dbReference>
<dbReference type="EC" id="2.7.7.70" evidence="1"/>
<evidence type="ECO:0000256" key="4">
    <source>
        <dbReference type="ARBA" id="ARBA00022741"/>
    </source>
</evidence>
<evidence type="ECO:0000256" key="7">
    <source>
        <dbReference type="ARBA" id="ARBA00047428"/>
    </source>
</evidence>
<sequence>MDNNHFISSKIVTKEELKRKIAIWQFLNEKVVFTNGCFDLLHLGHVDYLSKAADLGNHLVIGLNSDASTTNLKGPNRPIQDEHSRAMLLAAIGFVDAVVLFDEETPFELIKFLQPDVLVKGSDYTIDKIVGADVVLGRGGEVKTINYIDGYSTSAIEKKIRQQ</sequence>
<proteinExistence type="predicted"/>
<organism evidence="9 10">
    <name type="scientific">Solitalea canadensis (strain ATCC 29591 / DSM 3403 / JCM 21819 / LMG 8368 / NBRC 15130 / NCIMB 12057 / USAM 9D)</name>
    <name type="common">Flexibacter canadensis</name>
    <dbReference type="NCBI Taxonomy" id="929556"/>
    <lineage>
        <taxon>Bacteria</taxon>
        <taxon>Pseudomonadati</taxon>
        <taxon>Bacteroidota</taxon>
        <taxon>Sphingobacteriia</taxon>
        <taxon>Sphingobacteriales</taxon>
        <taxon>Sphingobacteriaceae</taxon>
        <taxon>Solitalea</taxon>
    </lineage>
</organism>
<dbReference type="GO" id="GO:0005524">
    <property type="term" value="F:ATP binding"/>
    <property type="evidence" value="ECO:0007669"/>
    <property type="project" value="UniProtKB-KW"/>
</dbReference>
<dbReference type="InterPro" id="IPR050385">
    <property type="entry name" value="Archaeal_FAD_synthase"/>
</dbReference>
<dbReference type="EMBL" id="CP003349">
    <property type="protein sequence ID" value="AFD08497.1"/>
    <property type="molecule type" value="Genomic_DNA"/>
</dbReference>
<dbReference type="Pfam" id="PF01467">
    <property type="entry name" value="CTP_transf_like"/>
    <property type="match status" value="1"/>
</dbReference>
<dbReference type="GO" id="GO:0016773">
    <property type="term" value="F:phosphotransferase activity, alcohol group as acceptor"/>
    <property type="evidence" value="ECO:0007669"/>
    <property type="project" value="InterPro"/>
</dbReference>
<reference evidence="9" key="1">
    <citation type="submission" date="2012-02" db="EMBL/GenBank/DDBJ databases">
        <title>The complete genome of Solitalea canadensis DSM 3403.</title>
        <authorList>
            <consortium name="US DOE Joint Genome Institute (JGI-PGF)"/>
            <person name="Lucas S."/>
            <person name="Copeland A."/>
            <person name="Lapidus A."/>
            <person name="Glavina del Rio T."/>
            <person name="Dalin E."/>
            <person name="Tice H."/>
            <person name="Bruce D."/>
            <person name="Goodwin L."/>
            <person name="Pitluck S."/>
            <person name="Peters L."/>
            <person name="Ovchinnikova G."/>
            <person name="Lu M."/>
            <person name="Kyrpides N."/>
            <person name="Mavromatis K."/>
            <person name="Ivanova N."/>
            <person name="Brettin T."/>
            <person name="Detter J.C."/>
            <person name="Han C."/>
            <person name="Larimer F."/>
            <person name="Land M."/>
            <person name="Hauser L."/>
            <person name="Markowitz V."/>
            <person name="Cheng J.-F."/>
            <person name="Hugenholtz P."/>
            <person name="Woyke T."/>
            <person name="Wu D."/>
            <person name="Spring S."/>
            <person name="Schroeder M."/>
            <person name="Kopitz M."/>
            <person name="Brambilla E."/>
            <person name="Klenk H.-P."/>
            <person name="Eisen J.A."/>
        </authorList>
    </citation>
    <scope>NUCLEOTIDE SEQUENCE</scope>
    <source>
        <strain evidence="9">DSM 3403</strain>
    </source>
</reference>
<evidence type="ECO:0000256" key="5">
    <source>
        <dbReference type="ARBA" id="ARBA00022840"/>
    </source>
</evidence>
<dbReference type="InterPro" id="IPR014729">
    <property type="entry name" value="Rossmann-like_a/b/a_fold"/>
</dbReference>
<evidence type="ECO:0000313" key="10">
    <source>
        <dbReference type="Proteomes" id="UP000007590"/>
    </source>
</evidence>
<keyword evidence="3 9" id="KW-0548">Nucleotidyltransferase</keyword>